<comment type="subcellular location">
    <subcellularLocation>
        <location evidence="1">Cell inner membrane</location>
        <topology evidence="1">Multi-pass membrane protein</topology>
    </subcellularLocation>
</comment>
<dbReference type="GO" id="GO:0005886">
    <property type="term" value="C:plasma membrane"/>
    <property type="evidence" value="ECO:0007669"/>
    <property type="project" value="UniProtKB-SubCell"/>
</dbReference>
<protein>
    <submittedName>
        <fullName evidence="14">ABC transporter ATP-binding protein/permease</fullName>
    </submittedName>
</protein>
<dbReference type="InterPro" id="IPR027417">
    <property type="entry name" value="P-loop_NTPase"/>
</dbReference>
<dbReference type="Pfam" id="PF00664">
    <property type="entry name" value="ABC_membrane"/>
    <property type="match status" value="1"/>
</dbReference>
<keyword evidence="3" id="KW-1003">Cell membrane</keyword>
<dbReference type="Gene3D" id="3.40.50.300">
    <property type="entry name" value="P-loop containing nucleotide triphosphate hydrolases"/>
    <property type="match status" value="1"/>
</dbReference>
<gene>
    <name evidence="14" type="ORF">K8V16_00890</name>
</gene>
<feature type="transmembrane region" description="Helical" evidence="11">
    <location>
        <begin position="129"/>
        <end position="149"/>
    </location>
</feature>
<reference evidence="14" key="2">
    <citation type="submission" date="2021-09" db="EMBL/GenBank/DDBJ databases">
        <authorList>
            <person name="Gilroy R."/>
        </authorList>
    </citation>
    <scope>NUCLEOTIDE SEQUENCE</scope>
    <source>
        <strain evidence="14">USAMLcec12-2067</strain>
    </source>
</reference>
<dbReference type="PROSITE" id="PS50893">
    <property type="entry name" value="ABC_TRANSPORTER_2"/>
    <property type="match status" value="1"/>
</dbReference>
<evidence type="ECO:0000256" key="2">
    <source>
        <dbReference type="ARBA" id="ARBA00022448"/>
    </source>
</evidence>
<keyword evidence="2" id="KW-0813">Transport</keyword>
<dbReference type="Gene3D" id="1.20.1560.10">
    <property type="entry name" value="ABC transporter type 1, transmembrane domain"/>
    <property type="match status" value="1"/>
</dbReference>
<dbReference type="CDD" id="cd07346">
    <property type="entry name" value="ABC_6TM_exporters"/>
    <property type="match status" value="1"/>
</dbReference>
<sequence length="655" mass="68603">MDAGNATVADETAASGAVADEAIADETAASGTLANEATASNTAASGAAANGAAARGASSTEAGAASSGRAEGRKGPNPVARLLEWAGGANRARFALSVLLAVVGVAGTVVPYYAAGQMVVGVLGNVRDFGFYLGWCATAAAGYGAYLVFHYSSTALSHVAAFSTISRIRRLIAEKLTRVPLGYVLDTPSGKLKNIMVEKVDSIETTLAHLLPEMTSNLLVPLAVVAFMFALDWRMALVALVTLPVGFAAYMGMMKDYNLWYEKTVRASEDMSSTSVEYVDGIEVIKAFGQSASSYEKFSKTVDRYAHSFIDWMHHVQVFQDLGLAIWPATLVTVLPVGCLFVLQGTLEPATLVMVAVLSLSIFPPLYAAMNFIDTLAQIGTVVEQISSILDEPEQRRASDSSGAAPARPSGTRIELSGVRFSYGREEVIHGVDLTIEPGQVTALVGPSGSGKSTLARLIAGFWDASAGEVRIGGVSVNDLTASQLAACVSFVEQDNYLFDDTVMNNIRMGRPGASDDEVVACAEASGCHGFIEGLERGCMTAAGGSGGRLSGGERQRVAVARAMLKDAPIVVLDEATAYVDPESEAAIERAVGALVAGKTLVVIAHRLSTVRDADKIVVVRDGRIEAEGTHDALMAGCPLYASMYNAHMESKDAA</sequence>
<dbReference type="Proteomes" id="UP000789325">
    <property type="component" value="Unassembled WGS sequence"/>
</dbReference>
<dbReference type="SUPFAM" id="SSF52540">
    <property type="entry name" value="P-loop containing nucleoside triphosphate hydrolases"/>
    <property type="match status" value="1"/>
</dbReference>
<feature type="region of interest" description="Disordered" evidence="10">
    <location>
        <begin position="1"/>
        <end position="20"/>
    </location>
</feature>
<dbReference type="SMART" id="SM00382">
    <property type="entry name" value="AAA"/>
    <property type="match status" value="1"/>
</dbReference>
<keyword evidence="7 11" id="KW-1133">Transmembrane helix</keyword>
<dbReference type="Pfam" id="PF00005">
    <property type="entry name" value="ABC_tran"/>
    <property type="match status" value="1"/>
</dbReference>
<feature type="transmembrane region" description="Helical" evidence="11">
    <location>
        <begin position="350"/>
        <end position="370"/>
    </location>
</feature>
<feature type="domain" description="ABC transmembrane type-1" evidence="13">
    <location>
        <begin position="95"/>
        <end position="378"/>
    </location>
</feature>
<feature type="domain" description="ABC transporter" evidence="12">
    <location>
        <begin position="414"/>
        <end position="647"/>
    </location>
</feature>
<dbReference type="InterPro" id="IPR003439">
    <property type="entry name" value="ABC_transporter-like_ATP-bd"/>
</dbReference>
<feature type="transmembrane region" description="Helical" evidence="11">
    <location>
        <begin position="94"/>
        <end position="114"/>
    </location>
</feature>
<evidence type="ECO:0000256" key="3">
    <source>
        <dbReference type="ARBA" id="ARBA00022475"/>
    </source>
</evidence>
<evidence type="ECO:0000259" key="12">
    <source>
        <dbReference type="PROSITE" id="PS50893"/>
    </source>
</evidence>
<keyword evidence="6 14" id="KW-0067">ATP-binding</keyword>
<dbReference type="GO" id="GO:0016887">
    <property type="term" value="F:ATP hydrolysis activity"/>
    <property type="evidence" value="ECO:0007669"/>
    <property type="project" value="InterPro"/>
</dbReference>
<dbReference type="PANTHER" id="PTHR43394">
    <property type="entry name" value="ATP-DEPENDENT PERMEASE MDL1, MITOCHONDRIAL"/>
    <property type="match status" value="1"/>
</dbReference>
<evidence type="ECO:0000256" key="10">
    <source>
        <dbReference type="SAM" id="MobiDB-lite"/>
    </source>
</evidence>
<keyword evidence="8 11" id="KW-0472">Membrane</keyword>
<dbReference type="GO" id="GO:0005524">
    <property type="term" value="F:ATP binding"/>
    <property type="evidence" value="ECO:0007669"/>
    <property type="project" value="UniProtKB-KW"/>
</dbReference>
<evidence type="ECO:0000256" key="4">
    <source>
        <dbReference type="ARBA" id="ARBA00022692"/>
    </source>
</evidence>
<dbReference type="GO" id="GO:0015421">
    <property type="term" value="F:ABC-type oligopeptide transporter activity"/>
    <property type="evidence" value="ECO:0007669"/>
    <property type="project" value="TreeGrafter"/>
</dbReference>
<evidence type="ECO:0000256" key="8">
    <source>
        <dbReference type="ARBA" id="ARBA00023136"/>
    </source>
</evidence>
<feature type="transmembrane region" description="Helical" evidence="11">
    <location>
        <begin position="218"/>
        <end position="251"/>
    </location>
</feature>
<dbReference type="InterPro" id="IPR039421">
    <property type="entry name" value="Type_1_exporter"/>
</dbReference>
<evidence type="ECO:0000256" key="1">
    <source>
        <dbReference type="ARBA" id="ARBA00004429"/>
    </source>
</evidence>
<reference evidence="14" key="1">
    <citation type="journal article" date="2021" name="PeerJ">
        <title>Extensive microbial diversity within the chicken gut microbiome revealed by metagenomics and culture.</title>
        <authorList>
            <person name="Gilroy R."/>
            <person name="Ravi A."/>
            <person name="Getino M."/>
            <person name="Pursley I."/>
            <person name="Horton D.L."/>
            <person name="Alikhan N.F."/>
            <person name="Baker D."/>
            <person name="Gharbi K."/>
            <person name="Hall N."/>
            <person name="Watson M."/>
            <person name="Adriaenssens E.M."/>
            <person name="Foster-Nyarko E."/>
            <person name="Jarju S."/>
            <person name="Secka A."/>
            <person name="Antonio M."/>
            <person name="Oren A."/>
            <person name="Chaudhuri R.R."/>
            <person name="La Ragione R."/>
            <person name="Hildebrand F."/>
            <person name="Pallen M.J."/>
        </authorList>
    </citation>
    <scope>NUCLEOTIDE SEQUENCE</scope>
    <source>
        <strain evidence="14">USAMLcec12-2067</strain>
    </source>
</reference>
<proteinExistence type="inferred from homology"/>
<feature type="transmembrane region" description="Helical" evidence="11">
    <location>
        <begin position="322"/>
        <end position="343"/>
    </location>
</feature>
<evidence type="ECO:0000259" key="13">
    <source>
        <dbReference type="PROSITE" id="PS50929"/>
    </source>
</evidence>
<dbReference type="PANTHER" id="PTHR43394:SF1">
    <property type="entry name" value="ATP-BINDING CASSETTE SUB-FAMILY B MEMBER 10, MITOCHONDRIAL"/>
    <property type="match status" value="1"/>
</dbReference>
<evidence type="ECO:0000313" key="15">
    <source>
        <dbReference type="Proteomes" id="UP000789325"/>
    </source>
</evidence>
<dbReference type="EMBL" id="DYZL01000018">
    <property type="protein sequence ID" value="HJH42334.1"/>
    <property type="molecule type" value="Genomic_DNA"/>
</dbReference>
<keyword evidence="4 11" id="KW-0812">Transmembrane</keyword>
<evidence type="ECO:0000256" key="5">
    <source>
        <dbReference type="ARBA" id="ARBA00022741"/>
    </source>
</evidence>
<comment type="caution">
    <text evidence="14">The sequence shown here is derived from an EMBL/GenBank/DDBJ whole genome shotgun (WGS) entry which is preliminary data.</text>
</comment>
<dbReference type="AlphaFoldDB" id="A0A9D3ABZ8"/>
<dbReference type="InterPro" id="IPR003593">
    <property type="entry name" value="AAA+_ATPase"/>
</dbReference>
<dbReference type="SUPFAM" id="SSF90123">
    <property type="entry name" value="ABC transporter transmembrane region"/>
    <property type="match status" value="1"/>
</dbReference>
<evidence type="ECO:0000256" key="11">
    <source>
        <dbReference type="SAM" id="Phobius"/>
    </source>
</evidence>
<comment type="similarity">
    <text evidence="9">Belongs to the ABC transporter superfamily. Siderophore-Fe(3+) uptake transporter (SIUT) (TC 3.A.1.21) family.</text>
</comment>
<evidence type="ECO:0000256" key="7">
    <source>
        <dbReference type="ARBA" id="ARBA00022989"/>
    </source>
</evidence>
<dbReference type="PROSITE" id="PS50929">
    <property type="entry name" value="ABC_TM1F"/>
    <property type="match status" value="1"/>
</dbReference>
<dbReference type="InterPro" id="IPR036640">
    <property type="entry name" value="ABC1_TM_sf"/>
</dbReference>
<name>A0A9D3ABZ8_9ACTN</name>
<organism evidence="14 15">
    <name type="scientific">Rubneribacter badeniensis</name>
    <dbReference type="NCBI Taxonomy" id="2070688"/>
    <lineage>
        <taxon>Bacteria</taxon>
        <taxon>Bacillati</taxon>
        <taxon>Actinomycetota</taxon>
        <taxon>Coriobacteriia</taxon>
        <taxon>Eggerthellales</taxon>
        <taxon>Eggerthellaceae</taxon>
        <taxon>Rubneribacter</taxon>
    </lineage>
</organism>
<evidence type="ECO:0000313" key="14">
    <source>
        <dbReference type="EMBL" id="HJH42334.1"/>
    </source>
</evidence>
<dbReference type="PROSITE" id="PS00211">
    <property type="entry name" value="ABC_TRANSPORTER_1"/>
    <property type="match status" value="1"/>
</dbReference>
<evidence type="ECO:0000256" key="9">
    <source>
        <dbReference type="ARBA" id="ARBA00023455"/>
    </source>
</evidence>
<evidence type="ECO:0000256" key="6">
    <source>
        <dbReference type="ARBA" id="ARBA00022840"/>
    </source>
</evidence>
<dbReference type="InterPro" id="IPR011527">
    <property type="entry name" value="ABC1_TM_dom"/>
</dbReference>
<dbReference type="InterPro" id="IPR017871">
    <property type="entry name" value="ABC_transporter-like_CS"/>
</dbReference>
<keyword evidence="5" id="KW-0547">Nucleotide-binding</keyword>
<dbReference type="FunFam" id="3.40.50.300:FF:000221">
    <property type="entry name" value="Multidrug ABC transporter ATP-binding protein"/>
    <property type="match status" value="1"/>
</dbReference>
<accession>A0A9D3ABZ8</accession>